<feature type="transmembrane region" description="Helical" evidence="1">
    <location>
        <begin position="159"/>
        <end position="177"/>
    </location>
</feature>
<dbReference type="Proteomes" id="UP001595953">
    <property type="component" value="Unassembled WGS sequence"/>
</dbReference>
<dbReference type="EMBL" id="JBHSGP010000012">
    <property type="protein sequence ID" value="MFC4722080.1"/>
    <property type="molecule type" value="Genomic_DNA"/>
</dbReference>
<dbReference type="Pfam" id="PF02517">
    <property type="entry name" value="Rce1-like"/>
    <property type="match status" value="1"/>
</dbReference>
<proteinExistence type="predicted"/>
<evidence type="ECO:0000256" key="1">
    <source>
        <dbReference type="SAM" id="Phobius"/>
    </source>
</evidence>
<organism evidence="3 4">
    <name type="scientific">Geojedonia litorea</name>
    <dbReference type="NCBI Taxonomy" id="1268269"/>
    <lineage>
        <taxon>Bacteria</taxon>
        <taxon>Pseudomonadati</taxon>
        <taxon>Bacteroidota</taxon>
        <taxon>Flavobacteriia</taxon>
        <taxon>Flavobacteriales</taxon>
        <taxon>Flavobacteriaceae</taxon>
        <taxon>Geojedonia</taxon>
    </lineage>
</organism>
<keyword evidence="1" id="KW-1133">Transmembrane helix</keyword>
<sequence>MMSSKFYKSIEFFLIFIVTPVSFTLNYPIWIKLCIGLLGFGYVIYVLLKVEHNKFKIATNLDWKQFFKHTILKLLVIMVVTTLYMWLMDSDNLFIVFLNKPLMWLVLLFIYSLLSVYPQELIYRTFFFQRYQKLVSNDKLFIFINAILFSLGHLFFRNALVVVLTFIGGLLFAATFNKTRSTLLVSIEHAIYGCWLFTVGMGSMLGFPN</sequence>
<evidence type="ECO:0000313" key="4">
    <source>
        <dbReference type="Proteomes" id="UP001595953"/>
    </source>
</evidence>
<feature type="transmembrane region" description="Helical" evidence="1">
    <location>
        <begin position="7"/>
        <end position="23"/>
    </location>
</feature>
<dbReference type="RefSeq" id="WP_387962298.1">
    <property type="nucleotide sequence ID" value="NZ_JBHSGP010000012.1"/>
</dbReference>
<comment type="caution">
    <text evidence="3">The sequence shown here is derived from an EMBL/GenBank/DDBJ whole genome shotgun (WGS) entry which is preliminary data.</text>
</comment>
<feature type="transmembrane region" description="Helical" evidence="1">
    <location>
        <begin position="69"/>
        <end position="87"/>
    </location>
</feature>
<dbReference type="EC" id="3.4.-.-" evidence="3"/>
<feature type="domain" description="CAAX prenyl protease 2/Lysostaphin resistance protein A-like" evidence="2">
    <location>
        <begin position="103"/>
        <end position="192"/>
    </location>
</feature>
<keyword evidence="3" id="KW-0378">Hydrolase</keyword>
<evidence type="ECO:0000259" key="2">
    <source>
        <dbReference type="Pfam" id="PF02517"/>
    </source>
</evidence>
<dbReference type="InterPro" id="IPR003675">
    <property type="entry name" value="Rce1/LyrA-like_dom"/>
</dbReference>
<accession>A0ABV9N2P5</accession>
<keyword evidence="1" id="KW-0472">Membrane</keyword>
<protein>
    <submittedName>
        <fullName evidence="3">CPBP family intramembrane glutamic endopeptidase</fullName>
        <ecNumber evidence="3">3.4.-.-</ecNumber>
    </submittedName>
</protein>
<name>A0ABV9N2P5_9FLAO</name>
<gene>
    <name evidence="3" type="ORF">ACFO5O_07090</name>
</gene>
<evidence type="ECO:0000313" key="3">
    <source>
        <dbReference type="EMBL" id="MFC4722080.1"/>
    </source>
</evidence>
<keyword evidence="4" id="KW-1185">Reference proteome</keyword>
<reference evidence="4" key="1">
    <citation type="journal article" date="2019" name="Int. J. Syst. Evol. Microbiol.">
        <title>The Global Catalogue of Microorganisms (GCM) 10K type strain sequencing project: providing services to taxonomists for standard genome sequencing and annotation.</title>
        <authorList>
            <consortium name="The Broad Institute Genomics Platform"/>
            <consortium name="The Broad Institute Genome Sequencing Center for Infectious Disease"/>
            <person name="Wu L."/>
            <person name="Ma J."/>
        </authorList>
    </citation>
    <scope>NUCLEOTIDE SEQUENCE [LARGE SCALE GENOMIC DNA]</scope>
    <source>
        <strain evidence="4">CCUG 63682</strain>
    </source>
</reference>
<feature type="transmembrane region" description="Helical" evidence="1">
    <location>
        <begin position="93"/>
        <end position="114"/>
    </location>
</feature>
<dbReference type="GO" id="GO:0016787">
    <property type="term" value="F:hydrolase activity"/>
    <property type="evidence" value="ECO:0007669"/>
    <property type="project" value="UniProtKB-KW"/>
</dbReference>
<feature type="transmembrane region" description="Helical" evidence="1">
    <location>
        <begin position="189"/>
        <end position="207"/>
    </location>
</feature>
<keyword evidence="1" id="KW-0812">Transmembrane</keyword>